<dbReference type="OrthoDB" id="6152127at2759"/>
<organism evidence="1">
    <name type="scientific">Amphimedon queenslandica</name>
    <name type="common">Sponge</name>
    <dbReference type="NCBI Taxonomy" id="400682"/>
    <lineage>
        <taxon>Eukaryota</taxon>
        <taxon>Metazoa</taxon>
        <taxon>Porifera</taxon>
        <taxon>Demospongiae</taxon>
        <taxon>Heteroscleromorpha</taxon>
        <taxon>Haplosclerida</taxon>
        <taxon>Niphatidae</taxon>
        <taxon>Amphimedon</taxon>
    </lineage>
</organism>
<evidence type="ECO:0000313" key="1">
    <source>
        <dbReference type="EnsemblMetazoa" id="Aqu2.1.38079_001"/>
    </source>
</evidence>
<name>A0A1X7VED1_AMPQE</name>
<reference evidence="1" key="1">
    <citation type="submission" date="2017-05" db="UniProtKB">
        <authorList>
            <consortium name="EnsemblMetazoa"/>
        </authorList>
    </citation>
    <scope>IDENTIFICATION</scope>
</reference>
<proteinExistence type="predicted"/>
<accession>A0A1X7VED1</accession>
<protein>
    <submittedName>
        <fullName evidence="1">Uncharacterized protein</fullName>
    </submittedName>
</protein>
<dbReference type="InParanoid" id="A0A1X7VED1"/>
<sequence>MSSDVTKKLKTTTNQHDSARKHVQMAQKELKATIMDAVYYKEEILSENENLSDLHKSIQMERSTASEHFGEFQIKEIGGACTTAIREHYYTLVANQMLPNKIATTIKFILMSSLTSLDVDNMKVPGESCASYMRQELTTVNLAHKATCLLDKAQYGLLNLNCHGTTLAQKKLQGAAISGMTLSVNEIVDGSCDCMIDDISKEL</sequence>
<dbReference type="EnsemblMetazoa" id="Aqu2.1.38079_001">
    <property type="protein sequence ID" value="Aqu2.1.38079_001"/>
    <property type="gene ID" value="Aqu2.1.38079"/>
</dbReference>
<dbReference type="AlphaFoldDB" id="A0A1X7VED1"/>